<gene>
    <name evidence="1" type="ORF">SAMN06295900_11419</name>
</gene>
<proteinExistence type="predicted"/>
<dbReference type="Proteomes" id="UP000192911">
    <property type="component" value="Unassembled WGS sequence"/>
</dbReference>
<evidence type="ECO:0000313" key="1">
    <source>
        <dbReference type="EMBL" id="SMF65338.1"/>
    </source>
</evidence>
<evidence type="ECO:0000313" key="2">
    <source>
        <dbReference type="Proteomes" id="UP000192911"/>
    </source>
</evidence>
<keyword evidence="2" id="KW-1185">Reference proteome</keyword>
<name>A0A1X7G7G4_TRICW</name>
<accession>A0A1X7G7G4</accession>
<sequence length="98" mass="10976">MTNAFDLWFIAAMSRLSAHAPWMTHAVESLAEIYLFKGPVLVALLVRIHAELRTRDAVRRVPRAGPRARCTRGLELSASTERVAVHRAAQPIKAIRFS</sequence>
<reference evidence="2" key="1">
    <citation type="submission" date="2017-04" db="EMBL/GenBank/DDBJ databases">
        <authorList>
            <person name="Varghese N."/>
            <person name="Submissions S."/>
        </authorList>
    </citation>
    <scope>NUCLEOTIDE SEQUENCE [LARGE SCALE GENOMIC DNA]</scope>
    <source>
        <strain evidence="2">Ballard 720</strain>
    </source>
</reference>
<protein>
    <submittedName>
        <fullName evidence="1">Uncharacterized protein</fullName>
    </submittedName>
</protein>
<dbReference type="AlphaFoldDB" id="A0A1X7G7G4"/>
<organism evidence="1 2">
    <name type="scientific">Trinickia caryophylli</name>
    <name type="common">Paraburkholderia caryophylli</name>
    <dbReference type="NCBI Taxonomy" id="28094"/>
    <lineage>
        <taxon>Bacteria</taxon>
        <taxon>Pseudomonadati</taxon>
        <taxon>Pseudomonadota</taxon>
        <taxon>Betaproteobacteria</taxon>
        <taxon>Burkholderiales</taxon>
        <taxon>Burkholderiaceae</taxon>
        <taxon>Trinickia</taxon>
    </lineage>
</organism>
<dbReference type="EMBL" id="FXAH01000014">
    <property type="protein sequence ID" value="SMF65338.1"/>
    <property type="molecule type" value="Genomic_DNA"/>
</dbReference>